<dbReference type="InterPro" id="IPR058979">
    <property type="entry name" value="LysC-like"/>
</dbReference>
<reference evidence="1 2" key="1">
    <citation type="submission" date="2019-10" db="EMBL/GenBank/DDBJ databases">
        <authorList>
            <person name="Karimi E."/>
        </authorList>
    </citation>
    <scope>NUCLEOTIDE SEQUENCE [LARGE SCALE GENOMIC DNA]</scope>
    <source>
        <strain evidence="1">Aeromonas sp. 8C</strain>
    </source>
</reference>
<sequence>MPHCPEPDFTGRTYGEAVRFIPTLQMALRRCQTQINTLNNWIEQEETTP</sequence>
<dbReference type="AlphaFoldDB" id="A0A653L0W8"/>
<evidence type="ECO:0000313" key="2">
    <source>
        <dbReference type="Proteomes" id="UP000439123"/>
    </source>
</evidence>
<accession>A0A653L0W8</accession>
<dbReference type="Pfam" id="PF23793">
    <property type="entry name" value="LysC"/>
    <property type="match status" value="1"/>
</dbReference>
<dbReference type="EMBL" id="CABWLC010000012">
    <property type="protein sequence ID" value="VXA85100.1"/>
    <property type="molecule type" value="Genomic_DNA"/>
</dbReference>
<dbReference type="Proteomes" id="UP000439123">
    <property type="component" value="Unassembled WGS sequence"/>
</dbReference>
<protein>
    <submittedName>
        <fullName evidence="1">Uncharacterized protein</fullName>
    </submittedName>
</protein>
<evidence type="ECO:0000313" key="1">
    <source>
        <dbReference type="EMBL" id="VXA85100.1"/>
    </source>
</evidence>
<proteinExistence type="predicted"/>
<gene>
    <name evidence="1" type="ORF">AERO8C_20250</name>
</gene>
<name>A0A653L0W8_AERVE</name>
<organism evidence="1 2">
    <name type="scientific">Aeromonas veronii</name>
    <dbReference type="NCBI Taxonomy" id="654"/>
    <lineage>
        <taxon>Bacteria</taxon>
        <taxon>Pseudomonadati</taxon>
        <taxon>Pseudomonadota</taxon>
        <taxon>Gammaproteobacteria</taxon>
        <taxon>Aeromonadales</taxon>
        <taxon>Aeromonadaceae</taxon>
        <taxon>Aeromonas</taxon>
    </lineage>
</organism>